<dbReference type="GO" id="GO:0016787">
    <property type="term" value="F:hydrolase activity"/>
    <property type="evidence" value="ECO:0007669"/>
    <property type="project" value="UniProtKB-KW"/>
</dbReference>
<proteinExistence type="predicted"/>
<dbReference type="Proteomes" id="UP001634394">
    <property type="component" value="Unassembled WGS sequence"/>
</dbReference>
<evidence type="ECO:0000256" key="3">
    <source>
        <dbReference type="ARBA" id="ARBA00022801"/>
    </source>
</evidence>
<sequence>MAAFEAGMLKMMNVTIIKRFGKLSVPTFWNKAAHLASQLTSSVASLDFRRFWLIEEYSSSIATESCNLTLSTTETRSSKAIHCFNFKHWILQRTKLFEMKMLSLVCPENTHDPIPLPHGVPVIIGRSPLTRIIDKRCSRQQLELTADCTLGEVTVKQLGSNSSALDGIELMQGRQYQMRQNSTLYVLTGYYPQKFHVQEDHSEKVGLEEKFIVPLVNSNRKDKLEEKFKIPKISENSNKTDLVSNARKRPSSVKSEDVETPSKKTKSSMEKKQTAEANDSDDGENVKNIAEKLQKMKEMSKKNKCLSPHANTPSDSVPSSSLTKTSTNAGAPVKESVWEKYDKLYVYRREGLQAKEKIAGFDIDGTIITTKSGKVFPVDNDDWRLWTGEIPKKLKKLNEDGYKVVFFTNQLGVARGKTKIEDLQSKFTMIVERIGVPIQILVSTSGGIYRKPATGMWDYLVQKGNDGMPIDISKSFYVGDAAGRPEKWAPKKKKDFSSSDRLFALNIGLQFFTPEEYFFGQKKAPFDTPEFDPRTCKPTDPLLSPANAKLASNSQEVIVLVGCPASGKSFFAKTHLVPKGYVHVSRDTLGSWQKCVKLCMEALQTGKSVVVDNTNPDPESRGRYIECAKKAKVQCRCFVSTVGHMQSRHNERFREIVDKSHQPINEMIMNSHKKQYKPPELKEGFSEIVKVNFVPHFSNPDHQTLYCQFLLEK</sequence>
<dbReference type="InterPro" id="IPR006550">
    <property type="entry name" value="PNKP"/>
</dbReference>
<comment type="caution">
    <text evidence="8">The sequence shown here is derived from an EMBL/GenBank/DDBJ whole genome shotgun (WGS) entry which is preliminary data.</text>
</comment>
<dbReference type="FunFam" id="3.40.50.300:FF:000737">
    <property type="entry name" value="Bifunctional polynucleotide phosphatase/kinase"/>
    <property type="match status" value="1"/>
</dbReference>
<dbReference type="SUPFAM" id="SSF49879">
    <property type="entry name" value="SMAD/FHA domain"/>
    <property type="match status" value="1"/>
</dbReference>
<keyword evidence="9" id="KW-1185">Reference proteome</keyword>
<dbReference type="InterPro" id="IPR023214">
    <property type="entry name" value="HAD_sf"/>
</dbReference>
<keyword evidence="5" id="KW-0539">Nucleus</keyword>
<dbReference type="AlphaFoldDB" id="A0ABD3VGJ1"/>
<dbReference type="Pfam" id="PF13671">
    <property type="entry name" value="AAA_33"/>
    <property type="match status" value="1"/>
</dbReference>
<keyword evidence="2" id="KW-0227">DNA damage</keyword>
<dbReference type="InterPro" id="IPR008984">
    <property type="entry name" value="SMAD_FHA_dom_sf"/>
</dbReference>
<dbReference type="CDD" id="cd01625">
    <property type="entry name" value="HAD_PNP"/>
    <property type="match status" value="1"/>
</dbReference>
<dbReference type="NCBIfam" id="TIGR01662">
    <property type="entry name" value="HAD-SF-IIIA"/>
    <property type="match status" value="1"/>
</dbReference>
<dbReference type="Gene3D" id="2.60.200.20">
    <property type="match status" value="1"/>
</dbReference>
<organism evidence="8 9">
    <name type="scientific">Sinanodonta woodiana</name>
    <name type="common">Chinese pond mussel</name>
    <name type="synonym">Anodonta woodiana</name>
    <dbReference type="NCBI Taxonomy" id="1069815"/>
    <lineage>
        <taxon>Eukaryota</taxon>
        <taxon>Metazoa</taxon>
        <taxon>Spiralia</taxon>
        <taxon>Lophotrochozoa</taxon>
        <taxon>Mollusca</taxon>
        <taxon>Bivalvia</taxon>
        <taxon>Autobranchia</taxon>
        <taxon>Heteroconchia</taxon>
        <taxon>Palaeoheterodonta</taxon>
        <taxon>Unionida</taxon>
        <taxon>Unionoidea</taxon>
        <taxon>Unionidae</taxon>
        <taxon>Unioninae</taxon>
        <taxon>Sinanodonta</taxon>
    </lineage>
</organism>
<dbReference type="Gene3D" id="3.40.50.1000">
    <property type="entry name" value="HAD superfamily/HAD-like"/>
    <property type="match status" value="1"/>
</dbReference>
<feature type="compositionally biased region" description="Polar residues" evidence="6">
    <location>
        <begin position="309"/>
        <end position="328"/>
    </location>
</feature>
<evidence type="ECO:0000256" key="5">
    <source>
        <dbReference type="ARBA" id="ARBA00023242"/>
    </source>
</evidence>
<keyword evidence="3" id="KW-0378">Hydrolase</keyword>
<dbReference type="SUPFAM" id="SSF52540">
    <property type="entry name" value="P-loop containing nucleoside triphosphate hydrolases"/>
    <property type="match status" value="1"/>
</dbReference>
<dbReference type="InterPro" id="IPR041388">
    <property type="entry name" value="FHA_2"/>
</dbReference>
<reference evidence="8 9" key="1">
    <citation type="submission" date="2024-11" db="EMBL/GenBank/DDBJ databases">
        <title>Chromosome-level genome assembly of the freshwater bivalve Anodonta woodiana.</title>
        <authorList>
            <person name="Chen X."/>
        </authorList>
    </citation>
    <scope>NUCLEOTIDE SEQUENCE [LARGE SCALE GENOMIC DNA]</scope>
    <source>
        <strain evidence="8">MN2024</strain>
        <tissue evidence="8">Gills</tissue>
    </source>
</reference>
<evidence type="ECO:0000313" key="8">
    <source>
        <dbReference type="EMBL" id="KAL3859648.1"/>
    </source>
</evidence>
<dbReference type="FunFam" id="3.40.50.1000:FF:000078">
    <property type="entry name" value="Bifunctional polynucleotide phosphatase/kinase"/>
    <property type="match status" value="1"/>
</dbReference>
<dbReference type="GO" id="GO:0005634">
    <property type="term" value="C:nucleus"/>
    <property type="evidence" value="ECO:0007669"/>
    <property type="project" value="UniProtKB-SubCell"/>
</dbReference>
<feature type="domain" description="PNK FHA" evidence="7">
    <location>
        <begin position="103"/>
        <end position="171"/>
    </location>
</feature>
<evidence type="ECO:0000256" key="1">
    <source>
        <dbReference type="ARBA" id="ARBA00004123"/>
    </source>
</evidence>
<dbReference type="InterPro" id="IPR006549">
    <property type="entry name" value="HAD-SF_hydro_IIIA"/>
</dbReference>
<dbReference type="InterPro" id="IPR036412">
    <property type="entry name" value="HAD-like_sf"/>
</dbReference>
<dbReference type="SUPFAM" id="SSF56784">
    <property type="entry name" value="HAD-like"/>
    <property type="match status" value="1"/>
</dbReference>
<dbReference type="EMBL" id="JBJQND010000012">
    <property type="protein sequence ID" value="KAL3859648.1"/>
    <property type="molecule type" value="Genomic_DNA"/>
</dbReference>
<protein>
    <recommendedName>
        <fullName evidence="7">PNK FHA domain-containing protein</fullName>
    </recommendedName>
</protein>
<evidence type="ECO:0000256" key="6">
    <source>
        <dbReference type="SAM" id="MobiDB-lite"/>
    </source>
</evidence>
<gene>
    <name evidence="8" type="ORF">ACJMK2_009861</name>
</gene>
<dbReference type="InterPro" id="IPR013954">
    <property type="entry name" value="PNK3P"/>
</dbReference>
<dbReference type="GO" id="GO:0006281">
    <property type="term" value="P:DNA repair"/>
    <property type="evidence" value="ECO:0007669"/>
    <property type="project" value="UniProtKB-KW"/>
</dbReference>
<comment type="subcellular location">
    <subcellularLocation>
        <location evidence="1">Nucleus</location>
    </subcellularLocation>
</comment>
<evidence type="ECO:0000256" key="4">
    <source>
        <dbReference type="ARBA" id="ARBA00023204"/>
    </source>
</evidence>
<evidence type="ECO:0000313" key="9">
    <source>
        <dbReference type="Proteomes" id="UP001634394"/>
    </source>
</evidence>
<dbReference type="Gene3D" id="3.40.50.300">
    <property type="entry name" value="P-loop containing nucleotide triphosphate hydrolases"/>
    <property type="match status" value="1"/>
</dbReference>
<evidence type="ECO:0000259" key="7">
    <source>
        <dbReference type="Pfam" id="PF17913"/>
    </source>
</evidence>
<dbReference type="NCBIfam" id="TIGR01664">
    <property type="entry name" value="DNA-3'-Pase"/>
    <property type="match status" value="1"/>
</dbReference>
<dbReference type="NCBIfam" id="TIGR01663">
    <property type="entry name" value="PNK-3'Pase"/>
    <property type="match status" value="1"/>
</dbReference>
<name>A0ABD3VGJ1_SINWO</name>
<accession>A0ABD3VGJ1</accession>
<dbReference type="PANTHER" id="PTHR12083">
    <property type="entry name" value="BIFUNCTIONAL POLYNUCLEOTIDE PHOSPHATASE/KINASE"/>
    <property type="match status" value="1"/>
</dbReference>
<dbReference type="InterPro" id="IPR006551">
    <property type="entry name" value="Polynucleotide_phosphatase"/>
</dbReference>
<dbReference type="Pfam" id="PF08645">
    <property type="entry name" value="PNK3P"/>
    <property type="match status" value="1"/>
</dbReference>
<feature type="region of interest" description="Disordered" evidence="6">
    <location>
        <begin position="239"/>
        <end position="328"/>
    </location>
</feature>
<feature type="compositionally biased region" description="Basic and acidic residues" evidence="6">
    <location>
        <begin position="254"/>
        <end position="274"/>
    </location>
</feature>
<dbReference type="Pfam" id="PF17913">
    <property type="entry name" value="FHA_2"/>
    <property type="match status" value="1"/>
</dbReference>
<evidence type="ECO:0000256" key="2">
    <source>
        <dbReference type="ARBA" id="ARBA00022763"/>
    </source>
</evidence>
<dbReference type="PANTHER" id="PTHR12083:SF9">
    <property type="entry name" value="BIFUNCTIONAL POLYNUCLEOTIDE PHOSPHATASE_KINASE"/>
    <property type="match status" value="1"/>
</dbReference>
<dbReference type="InterPro" id="IPR027417">
    <property type="entry name" value="P-loop_NTPase"/>
</dbReference>
<keyword evidence="4" id="KW-0234">DNA repair</keyword>
<feature type="compositionally biased region" description="Basic and acidic residues" evidence="6">
    <location>
        <begin position="289"/>
        <end position="301"/>
    </location>
</feature>